<evidence type="ECO:0000313" key="2">
    <source>
        <dbReference type="EMBL" id="JAP13039.1"/>
    </source>
</evidence>
<dbReference type="AlphaFoldDB" id="A0A0V0GY29"/>
<feature type="chain" id="PRO_5006865603" evidence="1">
    <location>
        <begin position="23"/>
        <end position="62"/>
    </location>
</feature>
<keyword evidence="1" id="KW-0732">Signal</keyword>
<organism evidence="2">
    <name type="scientific">Solanum chacoense</name>
    <name type="common">Chaco potato</name>
    <dbReference type="NCBI Taxonomy" id="4108"/>
    <lineage>
        <taxon>Eukaryota</taxon>
        <taxon>Viridiplantae</taxon>
        <taxon>Streptophyta</taxon>
        <taxon>Embryophyta</taxon>
        <taxon>Tracheophyta</taxon>
        <taxon>Spermatophyta</taxon>
        <taxon>Magnoliopsida</taxon>
        <taxon>eudicotyledons</taxon>
        <taxon>Gunneridae</taxon>
        <taxon>Pentapetalae</taxon>
        <taxon>asterids</taxon>
        <taxon>lamiids</taxon>
        <taxon>Solanales</taxon>
        <taxon>Solanaceae</taxon>
        <taxon>Solanoideae</taxon>
        <taxon>Solaneae</taxon>
        <taxon>Solanum</taxon>
    </lineage>
</organism>
<accession>A0A0V0GY29</accession>
<sequence length="62" mass="7511">MVKHSFFKLLYILEIILRPSISLNPPMAKEKDRMWLLHKNPSKPYIKLLNLHHHISIYIYNL</sequence>
<feature type="signal peptide" evidence="1">
    <location>
        <begin position="1"/>
        <end position="22"/>
    </location>
</feature>
<dbReference type="EMBL" id="GEDG01028649">
    <property type="protein sequence ID" value="JAP13039.1"/>
    <property type="molecule type" value="Transcribed_RNA"/>
</dbReference>
<proteinExistence type="predicted"/>
<protein>
    <submittedName>
        <fullName evidence="2">Putative ovule protein</fullName>
    </submittedName>
</protein>
<evidence type="ECO:0000256" key="1">
    <source>
        <dbReference type="SAM" id="SignalP"/>
    </source>
</evidence>
<reference evidence="2" key="1">
    <citation type="submission" date="2015-12" db="EMBL/GenBank/DDBJ databases">
        <title>Gene expression during late stages of embryo sac development: a critical building block for successful pollen-pistil interactions.</title>
        <authorList>
            <person name="Liu Y."/>
            <person name="Joly V."/>
            <person name="Sabar M."/>
            <person name="Matton D.P."/>
        </authorList>
    </citation>
    <scope>NUCLEOTIDE SEQUENCE</scope>
</reference>
<name>A0A0V0GY29_SOLCH</name>